<proteinExistence type="predicted"/>
<dbReference type="EMBL" id="JAPEVA010000007">
    <property type="protein sequence ID" value="KAJ4410844.1"/>
    <property type="molecule type" value="Genomic_DNA"/>
</dbReference>
<organism evidence="2 3">
    <name type="scientific">Didymella pomorum</name>
    <dbReference type="NCBI Taxonomy" id="749634"/>
    <lineage>
        <taxon>Eukaryota</taxon>
        <taxon>Fungi</taxon>
        <taxon>Dikarya</taxon>
        <taxon>Ascomycota</taxon>
        <taxon>Pezizomycotina</taxon>
        <taxon>Dothideomycetes</taxon>
        <taxon>Pleosporomycetidae</taxon>
        <taxon>Pleosporales</taxon>
        <taxon>Pleosporineae</taxon>
        <taxon>Didymellaceae</taxon>
        <taxon>Didymella</taxon>
    </lineage>
</organism>
<name>A0A9W8ZK25_9PLEO</name>
<evidence type="ECO:0000313" key="2">
    <source>
        <dbReference type="EMBL" id="KAJ4410844.1"/>
    </source>
</evidence>
<protein>
    <submittedName>
        <fullName evidence="2">Uncharacterized protein</fullName>
    </submittedName>
</protein>
<dbReference type="Proteomes" id="UP001140510">
    <property type="component" value="Unassembled WGS sequence"/>
</dbReference>
<evidence type="ECO:0000256" key="1">
    <source>
        <dbReference type="SAM" id="MobiDB-lite"/>
    </source>
</evidence>
<feature type="compositionally biased region" description="Basic and acidic residues" evidence="1">
    <location>
        <begin position="24"/>
        <end position="41"/>
    </location>
</feature>
<sequence length="241" mass="27784">MGQLVIPHEDPDTPALETPTPVHFPKEDGLTWIDFHPEPSRTKPPLPQPDNASSPQWRRAADEIENLRARFIKQNRKGFHARCSNIDRSAVIAVYNEALIELEHTSNIDAIEIQLEAKKKVSTILDIRKAAPDDAVFYATGAFLSPLEPHYAQPRLDYYDRDNGDGHDAFYWTGIKRLKEWRKGGWPRVYPAKAIEREMRERPRMKLMTKLQINAELVRARTVDSLDWGAEVDADPDRPWR</sequence>
<dbReference type="OrthoDB" id="3796009at2759"/>
<evidence type="ECO:0000313" key="3">
    <source>
        <dbReference type="Proteomes" id="UP001140510"/>
    </source>
</evidence>
<feature type="region of interest" description="Disordered" evidence="1">
    <location>
        <begin position="1"/>
        <end position="55"/>
    </location>
</feature>
<dbReference type="AlphaFoldDB" id="A0A9W8ZK25"/>
<keyword evidence="3" id="KW-1185">Reference proteome</keyword>
<gene>
    <name evidence="2" type="ORF">N0V91_001773</name>
</gene>
<accession>A0A9W8ZK25</accession>
<reference evidence="2" key="1">
    <citation type="submission" date="2022-10" db="EMBL/GenBank/DDBJ databases">
        <title>Tapping the CABI collections for fungal endophytes: first genome assemblies for Collariella, Neodidymelliopsis, Ascochyta clinopodiicola, Didymella pomorum, Didymosphaeria variabile, Neocosmospora piperis and Neocucurbitaria cava.</title>
        <authorList>
            <person name="Hill R."/>
        </authorList>
    </citation>
    <scope>NUCLEOTIDE SEQUENCE</scope>
    <source>
        <strain evidence="2">IMI 355091</strain>
    </source>
</reference>
<comment type="caution">
    <text evidence="2">The sequence shown here is derived from an EMBL/GenBank/DDBJ whole genome shotgun (WGS) entry which is preliminary data.</text>
</comment>